<dbReference type="EMBL" id="BAABAT010000057">
    <property type="protein sequence ID" value="GAA4262929.1"/>
    <property type="molecule type" value="Genomic_DNA"/>
</dbReference>
<keyword evidence="4" id="KW-0804">Transcription</keyword>
<keyword evidence="1 5" id="KW-0597">Phosphoprotein</keyword>
<dbReference type="InterPro" id="IPR058245">
    <property type="entry name" value="NreC/VraR/RcsB-like_REC"/>
</dbReference>
<dbReference type="Pfam" id="PF00072">
    <property type="entry name" value="Response_reg"/>
    <property type="match status" value="1"/>
</dbReference>
<dbReference type="SUPFAM" id="SSF52172">
    <property type="entry name" value="CheY-like"/>
    <property type="match status" value="1"/>
</dbReference>
<keyword evidence="9" id="KW-1185">Reference proteome</keyword>
<dbReference type="SMART" id="SM00448">
    <property type="entry name" value="REC"/>
    <property type="match status" value="1"/>
</dbReference>
<feature type="domain" description="Response regulatory" evidence="7">
    <location>
        <begin position="2"/>
        <end position="122"/>
    </location>
</feature>
<dbReference type="SUPFAM" id="SSF46894">
    <property type="entry name" value="C-terminal effector domain of the bipartite response regulators"/>
    <property type="match status" value="1"/>
</dbReference>
<dbReference type="Proteomes" id="UP001500620">
    <property type="component" value="Unassembled WGS sequence"/>
</dbReference>
<feature type="domain" description="HTH luxR-type" evidence="6">
    <location>
        <begin position="145"/>
        <end position="210"/>
    </location>
</feature>
<dbReference type="PROSITE" id="PS50110">
    <property type="entry name" value="RESPONSE_REGULATORY"/>
    <property type="match status" value="1"/>
</dbReference>
<dbReference type="InterPro" id="IPR039420">
    <property type="entry name" value="WalR-like"/>
</dbReference>
<dbReference type="PANTHER" id="PTHR43214">
    <property type="entry name" value="TWO-COMPONENT RESPONSE REGULATOR"/>
    <property type="match status" value="1"/>
</dbReference>
<dbReference type="InterPro" id="IPR011006">
    <property type="entry name" value="CheY-like_superfamily"/>
</dbReference>
<dbReference type="PANTHER" id="PTHR43214:SF24">
    <property type="entry name" value="TRANSCRIPTIONAL REGULATORY PROTEIN NARL-RELATED"/>
    <property type="match status" value="1"/>
</dbReference>
<evidence type="ECO:0000259" key="6">
    <source>
        <dbReference type="PROSITE" id="PS50043"/>
    </source>
</evidence>
<dbReference type="PROSITE" id="PS00622">
    <property type="entry name" value="HTH_LUXR_1"/>
    <property type="match status" value="1"/>
</dbReference>
<evidence type="ECO:0000256" key="3">
    <source>
        <dbReference type="ARBA" id="ARBA00023125"/>
    </source>
</evidence>
<evidence type="ECO:0000259" key="7">
    <source>
        <dbReference type="PROSITE" id="PS50110"/>
    </source>
</evidence>
<reference evidence="9" key="1">
    <citation type="journal article" date="2019" name="Int. J. Syst. Evol. Microbiol.">
        <title>The Global Catalogue of Microorganisms (GCM) 10K type strain sequencing project: providing services to taxonomists for standard genome sequencing and annotation.</title>
        <authorList>
            <consortium name="The Broad Institute Genomics Platform"/>
            <consortium name="The Broad Institute Genome Sequencing Center for Infectious Disease"/>
            <person name="Wu L."/>
            <person name="Ma J."/>
        </authorList>
    </citation>
    <scope>NUCLEOTIDE SEQUENCE [LARGE SCALE GENOMIC DNA]</scope>
    <source>
        <strain evidence="9">JCM 17441</strain>
    </source>
</reference>
<dbReference type="InterPro" id="IPR000792">
    <property type="entry name" value="Tscrpt_reg_LuxR_C"/>
</dbReference>
<dbReference type="PRINTS" id="PR00038">
    <property type="entry name" value="HTHLUXR"/>
</dbReference>
<feature type="modified residue" description="4-aspartylphosphate" evidence="5">
    <location>
        <position position="52"/>
    </location>
</feature>
<comment type="caution">
    <text evidence="8">The sequence shown here is derived from an EMBL/GenBank/DDBJ whole genome shotgun (WGS) entry which is preliminary data.</text>
</comment>
<evidence type="ECO:0000313" key="9">
    <source>
        <dbReference type="Proteomes" id="UP001500620"/>
    </source>
</evidence>
<evidence type="ECO:0000313" key="8">
    <source>
        <dbReference type="EMBL" id="GAA4262929.1"/>
    </source>
</evidence>
<dbReference type="Gene3D" id="3.40.50.2300">
    <property type="match status" value="1"/>
</dbReference>
<evidence type="ECO:0000256" key="2">
    <source>
        <dbReference type="ARBA" id="ARBA00023015"/>
    </source>
</evidence>
<dbReference type="Pfam" id="PF00196">
    <property type="entry name" value="GerE"/>
    <property type="match status" value="1"/>
</dbReference>
<gene>
    <name evidence="8" type="ORF">GCM10022255_102870</name>
</gene>
<keyword evidence="3" id="KW-0238">DNA-binding</keyword>
<dbReference type="CDD" id="cd06170">
    <property type="entry name" value="LuxR_C_like"/>
    <property type="match status" value="1"/>
</dbReference>
<name>A0ABP8DT51_9ACTN</name>
<dbReference type="RefSeq" id="WP_345141123.1">
    <property type="nucleotide sequence ID" value="NZ_BAABAT010000057.1"/>
</dbReference>
<dbReference type="CDD" id="cd17535">
    <property type="entry name" value="REC_NarL-like"/>
    <property type="match status" value="1"/>
</dbReference>
<sequence>MRVVVADDAVLLREGIVRILTDDGYQVVAAVGSAPDLVRAAHSLAPDLVIADIRMPPEHTDDGIVAARRIRTHRPETAVVLLSQYVEATAAVDLFRDNPAGMGYLLKDRVLQIDDFLDAVRRVAGGGSAIDPVVVARLVGRSTARTNPLASLTEREAEVLALMAEGLSNGGIAARLHVGVRTVETYTGAVFAKLGIASTAEEHRRVKAVLAYLGNGRP</sequence>
<dbReference type="InterPro" id="IPR001789">
    <property type="entry name" value="Sig_transdc_resp-reg_receiver"/>
</dbReference>
<dbReference type="InterPro" id="IPR016032">
    <property type="entry name" value="Sig_transdc_resp-reg_C-effctor"/>
</dbReference>
<evidence type="ECO:0000256" key="5">
    <source>
        <dbReference type="PROSITE-ProRule" id="PRU00169"/>
    </source>
</evidence>
<protein>
    <submittedName>
        <fullName evidence="8">Response regulator transcription factor</fullName>
    </submittedName>
</protein>
<evidence type="ECO:0000256" key="1">
    <source>
        <dbReference type="ARBA" id="ARBA00022553"/>
    </source>
</evidence>
<dbReference type="PROSITE" id="PS50043">
    <property type="entry name" value="HTH_LUXR_2"/>
    <property type="match status" value="1"/>
</dbReference>
<evidence type="ECO:0000256" key="4">
    <source>
        <dbReference type="ARBA" id="ARBA00023163"/>
    </source>
</evidence>
<proteinExistence type="predicted"/>
<dbReference type="SMART" id="SM00421">
    <property type="entry name" value="HTH_LUXR"/>
    <property type="match status" value="1"/>
</dbReference>
<accession>A0ABP8DT51</accession>
<organism evidence="8 9">
    <name type="scientific">Dactylosporangium darangshiense</name>
    <dbReference type="NCBI Taxonomy" id="579108"/>
    <lineage>
        <taxon>Bacteria</taxon>
        <taxon>Bacillati</taxon>
        <taxon>Actinomycetota</taxon>
        <taxon>Actinomycetes</taxon>
        <taxon>Micromonosporales</taxon>
        <taxon>Micromonosporaceae</taxon>
        <taxon>Dactylosporangium</taxon>
    </lineage>
</organism>
<keyword evidence="2" id="KW-0805">Transcription regulation</keyword>